<dbReference type="HOGENOM" id="CLU_1531787_0_0_7"/>
<gene>
    <name evidence="2" type="ordered locus">Sfum_2046</name>
</gene>
<evidence type="ECO:0000313" key="2">
    <source>
        <dbReference type="EMBL" id="ABK17729.1"/>
    </source>
</evidence>
<evidence type="ECO:0000256" key="1">
    <source>
        <dbReference type="SAM" id="MobiDB-lite"/>
    </source>
</evidence>
<accession>A0LJX7</accession>
<dbReference type="STRING" id="335543.Sfum_2046"/>
<sequence length="175" mass="19153">MRVHEARPDRGHGGTVPTLRMSFVAALRRGLRPRCVENADTGPQPCRKSSRIGPHLDFLVPQACPFIENRAPDELKYLGIDTGIGECPELSGFILPDSHSPRFVKYRHASFPPFVVREKARRPSGRTSTKKKRIGVFGIITNRMPPASGNQPARSPHSPTRGGARRLKSAGGAAD</sequence>
<name>A0LJX7_SYNFM</name>
<dbReference type="EMBL" id="CP000478">
    <property type="protein sequence ID" value="ABK17729.1"/>
    <property type="molecule type" value="Genomic_DNA"/>
</dbReference>
<dbReference type="InParanoid" id="A0LJX7"/>
<dbReference type="Proteomes" id="UP000001784">
    <property type="component" value="Chromosome"/>
</dbReference>
<reference evidence="2 3" key="1">
    <citation type="submission" date="2006-10" db="EMBL/GenBank/DDBJ databases">
        <title>Complete sequence of Syntrophobacter fumaroxidans MPOB.</title>
        <authorList>
            <consortium name="US DOE Joint Genome Institute"/>
            <person name="Copeland A."/>
            <person name="Lucas S."/>
            <person name="Lapidus A."/>
            <person name="Barry K."/>
            <person name="Detter J.C."/>
            <person name="Glavina del Rio T."/>
            <person name="Hammon N."/>
            <person name="Israni S."/>
            <person name="Pitluck S."/>
            <person name="Goltsman E.G."/>
            <person name="Martinez M."/>
            <person name="Schmutz J."/>
            <person name="Larimer F."/>
            <person name="Land M."/>
            <person name="Hauser L."/>
            <person name="Kyrpides N."/>
            <person name="Kim E."/>
            <person name="Boone D.R."/>
            <person name="Brockman F."/>
            <person name="Culley D."/>
            <person name="Ferry J."/>
            <person name="Gunsalus R."/>
            <person name="McInerney M.J."/>
            <person name="Morrison M."/>
            <person name="Plugge C."/>
            <person name="Rohlin L."/>
            <person name="Scholten J."/>
            <person name="Sieber J."/>
            <person name="Stams A.J.M."/>
            <person name="Worm P."/>
            <person name="Henstra A.M."/>
            <person name="Richardson P."/>
        </authorList>
    </citation>
    <scope>NUCLEOTIDE SEQUENCE [LARGE SCALE GENOMIC DNA]</scope>
    <source>
        <strain evidence="3">DSM 10017 / MPOB</strain>
    </source>
</reference>
<organism evidence="2 3">
    <name type="scientific">Syntrophobacter fumaroxidans (strain DSM 10017 / MPOB)</name>
    <dbReference type="NCBI Taxonomy" id="335543"/>
    <lineage>
        <taxon>Bacteria</taxon>
        <taxon>Pseudomonadati</taxon>
        <taxon>Thermodesulfobacteriota</taxon>
        <taxon>Syntrophobacteria</taxon>
        <taxon>Syntrophobacterales</taxon>
        <taxon>Syntrophobacteraceae</taxon>
        <taxon>Syntrophobacter</taxon>
    </lineage>
</organism>
<feature type="region of interest" description="Disordered" evidence="1">
    <location>
        <begin position="119"/>
        <end position="175"/>
    </location>
</feature>
<dbReference type="KEGG" id="sfu:Sfum_2046"/>
<evidence type="ECO:0000313" key="3">
    <source>
        <dbReference type="Proteomes" id="UP000001784"/>
    </source>
</evidence>
<dbReference type="AlphaFoldDB" id="A0LJX7"/>
<proteinExistence type="predicted"/>
<protein>
    <submittedName>
        <fullName evidence="2">Uncharacterized protein</fullName>
    </submittedName>
</protein>
<keyword evidence="3" id="KW-1185">Reference proteome</keyword>
<feature type="compositionally biased region" description="Basic residues" evidence="1">
    <location>
        <begin position="119"/>
        <end position="134"/>
    </location>
</feature>